<protein>
    <submittedName>
        <fullName evidence="1">Uncharacterized protein</fullName>
    </submittedName>
</protein>
<proteinExistence type="predicted"/>
<accession>A0A0F9BQA9</accession>
<comment type="caution">
    <text evidence="1">The sequence shown here is derived from an EMBL/GenBank/DDBJ whole genome shotgun (WGS) entry which is preliminary data.</text>
</comment>
<dbReference type="EMBL" id="LAZR01048090">
    <property type="protein sequence ID" value="KKK92719.1"/>
    <property type="molecule type" value="Genomic_DNA"/>
</dbReference>
<dbReference type="AlphaFoldDB" id="A0A0F9BQA9"/>
<gene>
    <name evidence="1" type="ORF">LCGC14_2700090</name>
</gene>
<evidence type="ECO:0000313" key="1">
    <source>
        <dbReference type="EMBL" id="KKK92719.1"/>
    </source>
</evidence>
<organism evidence="1">
    <name type="scientific">marine sediment metagenome</name>
    <dbReference type="NCBI Taxonomy" id="412755"/>
    <lineage>
        <taxon>unclassified sequences</taxon>
        <taxon>metagenomes</taxon>
        <taxon>ecological metagenomes</taxon>
    </lineage>
</organism>
<sequence>MSDGYFQEIWNEAQTAGLKAGKAATPVPMIVGEAAGLDSDEFKEGATLYRVDEGACGFAWVNVRPGTSRFARWLKKMSHGRTDPYAGGVTIWISEHGQSVARKEAHAQAMAEVLREAGVKCFADSRLD</sequence>
<reference evidence="1" key="1">
    <citation type="journal article" date="2015" name="Nature">
        <title>Complex archaea that bridge the gap between prokaryotes and eukaryotes.</title>
        <authorList>
            <person name="Spang A."/>
            <person name="Saw J.H."/>
            <person name="Jorgensen S.L."/>
            <person name="Zaremba-Niedzwiedzka K."/>
            <person name="Martijn J."/>
            <person name="Lind A.E."/>
            <person name="van Eijk R."/>
            <person name="Schleper C."/>
            <person name="Guy L."/>
            <person name="Ettema T.J."/>
        </authorList>
    </citation>
    <scope>NUCLEOTIDE SEQUENCE</scope>
</reference>
<name>A0A0F9BQA9_9ZZZZ</name>